<dbReference type="CDD" id="cd02440">
    <property type="entry name" value="AdoMet_MTases"/>
    <property type="match status" value="1"/>
</dbReference>
<dbReference type="AlphaFoldDB" id="A0A1F6A7Z4"/>
<protein>
    <recommendedName>
        <fullName evidence="1">Methyltransferase type 11 domain-containing protein</fullName>
    </recommendedName>
</protein>
<name>A0A1F6A7Z4_9BACT</name>
<dbReference type="SUPFAM" id="SSF53335">
    <property type="entry name" value="S-adenosyl-L-methionine-dependent methyltransferases"/>
    <property type="match status" value="1"/>
</dbReference>
<evidence type="ECO:0000313" key="3">
    <source>
        <dbReference type="Proteomes" id="UP000177092"/>
    </source>
</evidence>
<dbReference type="Proteomes" id="UP000177092">
    <property type="component" value="Unassembled WGS sequence"/>
</dbReference>
<reference evidence="2 3" key="1">
    <citation type="journal article" date="2016" name="Nat. Commun.">
        <title>Thousands of microbial genomes shed light on interconnected biogeochemical processes in an aquifer system.</title>
        <authorList>
            <person name="Anantharaman K."/>
            <person name="Brown C.T."/>
            <person name="Hug L.A."/>
            <person name="Sharon I."/>
            <person name="Castelle C.J."/>
            <person name="Probst A.J."/>
            <person name="Thomas B.C."/>
            <person name="Singh A."/>
            <person name="Wilkins M.J."/>
            <person name="Karaoz U."/>
            <person name="Brodie E.L."/>
            <person name="Williams K.H."/>
            <person name="Hubbard S.S."/>
            <person name="Banfield J.F."/>
        </authorList>
    </citation>
    <scope>NUCLEOTIDE SEQUENCE [LARGE SCALE GENOMIC DNA]</scope>
</reference>
<feature type="domain" description="Methyltransferase type 11" evidence="1">
    <location>
        <begin position="47"/>
        <end position="135"/>
    </location>
</feature>
<dbReference type="STRING" id="1798384.A3D03_00100"/>
<evidence type="ECO:0000313" key="2">
    <source>
        <dbReference type="EMBL" id="OGG20696.1"/>
    </source>
</evidence>
<organism evidence="2 3">
    <name type="scientific">Candidatus Gottesmanbacteria bacterium RIFCSPHIGHO2_02_FULL_40_13</name>
    <dbReference type="NCBI Taxonomy" id="1798384"/>
    <lineage>
        <taxon>Bacteria</taxon>
        <taxon>Candidatus Gottesmaniibacteriota</taxon>
    </lineage>
</organism>
<dbReference type="GO" id="GO:0008757">
    <property type="term" value="F:S-adenosylmethionine-dependent methyltransferase activity"/>
    <property type="evidence" value="ECO:0007669"/>
    <property type="project" value="InterPro"/>
</dbReference>
<proteinExistence type="predicted"/>
<dbReference type="InterPro" id="IPR029063">
    <property type="entry name" value="SAM-dependent_MTases_sf"/>
</dbReference>
<gene>
    <name evidence="2" type="ORF">A3D03_00100</name>
</gene>
<accession>A0A1F6A7Z4</accession>
<sequence>MKKSSKMHNTQYYLKEYLKERPLFLSLTRSCESPLYQKYLPLQKPVLDLGCGDGFFAKVTFAQQIDIGLDMVDSRLKENKYNSYKKIVTYDGKRIPYPDNYFATVVSNCVLEHIPDIDQTLSEIYRVLKKGGLFLTTVMSAPWEEYLFGNIFLGDIYKKWMRKKQEHHTILKERQWKNKFKKHTFRIIDESGYIDKTAARWIDCLHYACIPNLVTYILMRRWVLWPMLNRFIPTEYFANLLDKQVSSTESACIFFVLRK</sequence>
<dbReference type="PANTHER" id="PTHR43591:SF24">
    <property type="entry name" value="2-METHOXY-6-POLYPRENYL-1,4-BENZOQUINOL METHYLASE, MITOCHONDRIAL"/>
    <property type="match status" value="1"/>
</dbReference>
<dbReference type="Gene3D" id="3.40.50.150">
    <property type="entry name" value="Vaccinia Virus protein VP39"/>
    <property type="match status" value="1"/>
</dbReference>
<dbReference type="InterPro" id="IPR013216">
    <property type="entry name" value="Methyltransf_11"/>
</dbReference>
<dbReference type="Pfam" id="PF08241">
    <property type="entry name" value="Methyltransf_11"/>
    <property type="match status" value="1"/>
</dbReference>
<evidence type="ECO:0000259" key="1">
    <source>
        <dbReference type="Pfam" id="PF08241"/>
    </source>
</evidence>
<dbReference type="EMBL" id="MFJN01000037">
    <property type="protein sequence ID" value="OGG20696.1"/>
    <property type="molecule type" value="Genomic_DNA"/>
</dbReference>
<comment type="caution">
    <text evidence="2">The sequence shown here is derived from an EMBL/GenBank/DDBJ whole genome shotgun (WGS) entry which is preliminary data.</text>
</comment>
<dbReference type="PANTHER" id="PTHR43591">
    <property type="entry name" value="METHYLTRANSFERASE"/>
    <property type="match status" value="1"/>
</dbReference>